<dbReference type="Pfam" id="PF04937">
    <property type="entry name" value="DUF659"/>
    <property type="match status" value="1"/>
</dbReference>
<dbReference type="AlphaFoldDB" id="A0A087SJC5"/>
<evidence type="ECO:0000259" key="1">
    <source>
        <dbReference type="Pfam" id="PF04937"/>
    </source>
</evidence>
<dbReference type="PANTHER" id="PTHR32166:SF123">
    <property type="entry name" value="BED-TYPE DOMAIN-CONTAINING PROTEIN"/>
    <property type="match status" value="1"/>
</dbReference>
<accession>A0A087SJC5</accession>
<keyword evidence="3" id="KW-1185">Reference proteome</keyword>
<dbReference type="OrthoDB" id="1937290at2759"/>
<reference evidence="2 3" key="1">
    <citation type="journal article" date="2014" name="BMC Genomics">
        <title>Oil accumulation mechanisms of the oleaginous microalga Chlorella protothecoides revealed through its genome, transcriptomes, and proteomes.</title>
        <authorList>
            <person name="Gao C."/>
            <person name="Wang Y."/>
            <person name="Shen Y."/>
            <person name="Yan D."/>
            <person name="He X."/>
            <person name="Dai J."/>
            <person name="Wu Q."/>
        </authorList>
    </citation>
    <scope>NUCLEOTIDE SEQUENCE [LARGE SCALE GENOMIC DNA]</scope>
    <source>
        <strain evidence="2 3">0710</strain>
    </source>
</reference>
<dbReference type="KEGG" id="apro:F751_1443"/>
<dbReference type="EMBL" id="KL662123">
    <property type="protein sequence ID" value="KFM25829.1"/>
    <property type="molecule type" value="Genomic_DNA"/>
</dbReference>
<dbReference type="PANTHER" id="PTHR32166">
    <property type="entry name" value="OSJNBA0013A04.12 PROTEIN"/>
    <property type="match status" value="1"/>
</dbReference>
<feature type="domain" description="DUF659" evidence="1">
    <location>
        <begin position="78"/>
        <end position="142"/>
    </location>
</feature>
<name>A0A087SJC5_AUXPR</name>
<sequence>MVNHLVCTGGPFKIPKQADLREEMLADEVQLINDSLIPTLTTEKEEVKCHPCGLDDYISARESFRGMFPSLQTCTVKTVQGIALVMDGWQDQAKKPLLNFLAVTSKGGRFIKSVDTAGKCKTADCLVEQLEAVIKEIGVENVQLTPPPPFPPSHLHSQYLQEYQEQYMYNEVAAVPTPMEA</sequence>
<dbReference type="STRING" id="3075.A0A087SJC5"/>
<dbReference type="InterPro" id="IPR007021">
    <property type="entry name" value="DUF659"/>
</dbReference>
<dbReference type="RefSeq" id="XP_011398725.1">
    <property type="nucleotide sequence ID" value="XM_011400423.1"/>
</dbReference>
<gene>
    <name evidence="2" type="ORF">F751_1443</name>
</gene>
<evidence type="ECO:0000313" key="2">
    <source>
        <dbReference type="EMBL" id="KFM25829.1"/>
    </source>
</evidence>
<protein>
    <recommendedName>
        <fullName evidence="1">DUF659 domain-containing protein</fullName>
    </recommendedName>
</protein>
<organism evidence="2 3">
    <name type="scientific">Auxenochlorella protothecoides</name>
    <name type="common">Green microalga</name>
    <name type="synonym">Chlorella protothecoides</name>
    <dbReference type="NCBI Taxonomy" id="3075"/>
    <lineage>
        <taxon>Eukaryota</taxon>
        <taxon>Viridiplantae</taxon>
        <taxon>Chlorophyta</taxon>
        <taxon>core chlorophytes</taxon>
        <taxon>Trebouxiophyceae</taxon>
        <taxon>Chlorellales</taxon>
        <taxon>Chlorellaceae</taxon>
        <taxon>Auxenochlorella</taxon>
    </lineage>
</organism>
<proteinExistence type="predicted"/>
<dbReference type="Proteomes" id="UP000028924">
    <property type="component" value="Unassembled WGS sequence"/>
</dbReference>
<evidence type="ECO:0000313" key="3">
    <source>
        <dbReference type="Proteomes" id="UP000028924"/>
    </source>
</evidence>
<dbReference type="GeneID" id="23612834"/>